<proteinExistence type="inferred from homology"/>
<dbReference type="AlphaFoldDB" id="A0A814HVD7"/>
<dbReference type="InterPro" id="IPR029274">
    <property type="entry name" value="DUF4615"/>
</dbReference>
<evidence type="ECO:0000313" key="4">
    <source>
        <dbReference type="Proteomes" id="UP000663828"/>
    </source>
</evidence>
<organism evidence="3 4">
    <name type="scientific">Adineta ricciae</name>
    <name type="common">Rotifer</name>
    <dbReference type="NCBI Taxonomy" id="249248"/>
    <lineage>
        <taxon>Eukaryota</taxon>
        <taxon>Metazoa</taxon>
        <taxon>Spiralia</taxon>
        <taxon>Gnathifera</taxon>
        <taxon>Rotifera</taxon>
        <taxon>Eurotatoria</taxon>
        <taxon>Bdelloidea</taxon>
        <taxon>Adinetida</taxon>
        <taxon>Adinetidae</taxon>
        <taxon>Adineta</taxon>
    </lineage>
</organism>
<reference evidence="3" key="1">
    <citation type="submission" date="2021-02" db="EMBL/GenBank/DDBJ databases">
        <authorList>
            <person name="Nowell W R."/>
        </authorList>
    </citation>
    <scope>NUCLEOTIDE SEQUENCE</scope>
</reference>
<comment type="caution">
    <text evidence="3">The sequence shown here is derived from an EMBL/GenBank/DDBJ whole genome shotgun (WGS) entry which is preliminary data.</text>
</comment>
<protein>
    <submittedName>
        <fullName evidence="3">Uncharacterized protein</fullName>
    </submittedName>
</protein>
<name>A0A814HVD7_ADIRI</name>
<evidence type="ECO:0000256" key="1">
    <source>
        <dbReference type="ARBA" id="ARBA00005707"/>
    </source>
</evidence>
<evidence type="ECO:0000256" key="2">
    <source>
        <dbReference type="SAM" id="MobiDB-lite"/>
    </source>
</evidence>
<feature type="region of interest" description="Disordered" evidence="2">
    <location>
        <begin position="1"/>
        <end position="23"/>
    </location>
</feature>
<sequence>MASRGKKTKDSASAPSLPIATDPEMAERFERELAWCVGQLECMLRSTSTKDKDPLRSASQVLSNPKTSFIRKRQMMQQLFGDYRQKMHDEDVARQKRHNQIQVNANSEIPLASRFVRRTHAASESTAKDNTFSFNFDIPSADLDKK</sequence>
<dbReference type="PANTHER" id="PTHR13602:SF2">
    <property type="entry name" value="UPF0488 PROTEIN C8ORF33"/>
    <property type="match status" value="1"/>
</dbReference>
<keyword evidence="4" id="KW-1185">Reference proteome</keyword>
<gene>
    <name evidence="3" type="ORF">XAT740_LOCUS13858</name>
</gene>
<dbReference type="PANTHER" id="PTHR13602">
    <property type="entry name" value="UPF0488 PROTEIN C8ORF33"/>
    <property type="match status" value="1"/>
</dbReference>
<dbReference type="Pfam" id="PF15393">
    <property type="entry name" value="DUF4615"/>
    <property type="match status" value="1"/>
</dbReference>
<comment type="similarity">
    <text evidence="1">Belongs to the UPF0488 family.</text>
</comment>
<dbReference type="EMBL" id="CAJNOR010000815">
    <property type="protein sequence ID" value="CAF1013693.1"/>
    <property type="molecule type" value="Genomic_DNA"/>
</dbReference>
<accession>A0A814HVD7</accession>
<evidence type="ECO:0000313" key="3">
    <source>
        <dbReference type="EMBL" id="CAF1013693.1"/>
    </source>
</evidence>
<dbReference type="Proteomes" id="UP000663828">
    <property type="component" value="Unassembled WGS sequence"/>
</dbReference>